<evidence type="ECO:0000313" key="3">
    <source>
        <dbReference type="Proteomes" id="UP000192527"/>
    </source>
</evidence>
<feature type="domain" description="Polymerase nucleotidyl transferase" evidence="1">
    <location>
        <begin position="25"/>
        <end position="79"/>
    </location>
</feature>
<dbReference type="GO" id="GO:0016779">
    <property type="term" value="F:nucleotidyltransferase activity"/>
    <property type="evidence" value="ECO:0007669"/>
    <property type="project" value="InterPro"/>
</dbReference>
<proteinExistence type="predicted"/>
<keyword evidence="3" id="KW-1185">Reference proteome</keyword>
<dbReference type="CDD" id="cd05403">
    <property type="entry name" value="NT_KNTase_like"/>
    <property type="match status" value="1"/>
</dbReference>
<dbReference type="STRING" id="402384.HM131_13585"/>
<organism evidence="2 3">
    <name type="scientific">Halobacillus mangrovi</name>
    <dbReference type="NCBI Taxonomy" id="402384"/>
    <lineage>
        <taxon>Bacteria</taxon>
        <taxon>Bacillati</taxon>
        <taxon>Bacillota</taxon>
        <taxon>Bacilli</taxon>
        <taxon>Bacillales</taxon>
        <taxon>Bacillaceae</taxon>
        <taxon>Halobacillus</taxon>
    </lineage>
</organism>
<dbReference type="EMBL" id="CP020772">
    <property type="protein sequence ID" value="ARI77817.1"/>
    <property type="molecule type" value="Genomic_DNA"/>
</dbReference>
<dbReference type="Gene3D" id="3.30.460.10">
    <property type="entry name" value="Beta Polymerase, domain 2"/>
    <property type="match status" value="1"/>
</dbReference>
<dbReference type="OrthoDB" id="43980at2"/>
<name>A0A1W5ZX30_9BACI</name>
<protein>
    <recommendedName>
        <fullName evidence="1">Polymerase nucleotidyl transferase domain-containing protein</fullName>
    </recommendedName>
</protein>
<dbReference type="InterPro" id="IPR043519">
    <property type="entry name" value="NT_sf"/>
</dbReference>
<gene>
    <name evidence="2" type="ORF">HM131_13585</name>
</gene>
<dbReference type="RefSeq" id="WP_085030278.1">
    <property type="nucleotide sequence ID" value="NZ_CP020772.1"/>
</dbReference>
<dbReference type="KEGG" id="hmn:HM131_13585"/>
<dbReference type="Proteomes" id="UP000192527">
    <property type="component" value="Chromosome"/>
</dbReference>
<evidence type="ECO:0000313" key="2">
    <source>
        <dbReference type="EMBL" id="ARI77817.1"/>
    </source>
</evidence>
<sequence>MKKELVDTARHFVLTHFSDCSIALLSGSVVNGNATPASDLDIIIIDKNSFRKSFLFHSTPVEAFVHNDDSLDLQFFIEQQEGTPLITRMCAEGVVLKGGEEAEDLIEEGKARLAEGPSLLPSHKIDEYRYILSDLLDDLEGSQVWQEDVYTVSALIESFHTFILRANRKWTGEGKWMYRSLKEFDEDIAERLTHCVQYFYKENEKSELIKFIDEMLTPFGGRLFHNYTQ</sequence>
<dbReference type="InterPro" id="IPR002934">
    <property type="entry name" value="Polymerase_NTP_transf_dom"/>
</dbReference>
<dbReference type="Pfam" id="PF01909">
    <property type="entry name" value="NTP_transf_2"/>
    <property type="match status" value="1"/>
</dbReference>
<evidence type="ECO:0000259" key="1">
    <source>
        <dbReference type="Pfam" id="PF01909"/>
    </source>
</evidence>
<reference evidence="2 3" key="1">
    <citation type="submission" date="2017-04" db="EMBL/GenBank/DDBJ databases">
        <title>The whole genome sequencing and assembly of Halobacillus mangrovi strain.</title>
        <authorList>
            <person name="Lee S.-J."/>
            <person name="Park M.-K."/>
            <person name="Kim J.-Y."/>
            <person name="Lee Y.-J."/>
            <person name="Yi H."/>
            <person name="Bahn Y.-S."/>
            <person name="Kim J.F."/>
            <person name="Lee D.-W."/>
        </authorList>
    </citation>
    <scope>NUCLEOTIDE SEQUENCE [LARGE SCALE GENOMIC DNA]</scope>
    <source>
        <strain evidence="2 3">KTB 131</strain>
    </source>
</reference>
<dbReference type="AlphaFoldDB" id="A0A1W5ZX30"/>
<accession>A0A1W5ZX30</accession>
<dbReference type="SUPFAM" id="SSF81301">
    <property type="entry name" value="Nucleotidyltransferase"/>
    <property type="match status" value="1"/>
</dbReference>